<feature type="chain" id="PRO_5022110732" description="Prenyltransferase and squalene oxidase repeat protein" evidence="1">
    <location>
        <begin position="38"/>
        <end position="365"/>
    </location>
</feature>
<dbReference type="RefSeq" id="WP_231739548.1">
    <property type="nucleotide sequence ID" value="NZ_CP036267.1"/>
</dbReference>
<dbReference type="InterPro" id="IPR008930">
    <property type="entry name" value="Terpenoid_cyclase/PrenylTrfase"/>
</dbReference>
<dbReference type="Gene3D" id="1.50.10.20">
    <property type="match status" value="2"/>
</dbReference>
<dbReference type="Proteomes" id="UP000315724">
    <property type="component" value="Chromosome"/>
</dbReference>
<dbReference type="SUPFAM" id="SSF48239">
    <property type="entry name" value="Terpenoid cyclases/Protein prenyltransferases"/>
    <property type="match status" value="1"/>
</dbReference>
<evidence type="ECO:0008006" key="4">
    <source>
        <dbReference type="Google" id="ProtNLM"/>
    </source>
</evidence>
<dbReference type="EMBL" id="CP036267">
    <property type="protein sequence ID" value="QDT33526.1"/>
    <property type="molecule type" value="Genomic_DNA"/>
</dbReference>
<dbReference type="KEGG" id="tpol:Mal48_27790"/>
<gene>
    <name evidence="2" type="ORF">Mal48_27790</name>
</gene>
<sequence length="365" mass="40220" precursor="true">MTDVSINDIHLKHIMNKLRLGCFVLLAGFLLSTSATAQDSELRYGDEVPAEVEEVYQRGLNWLVENQSENGSWGGSQIGHGGSGNSGITGMCVMAFLASGEDPNFGKYHKNICAAVRNLIRSQDAKTGYLPGSMYHHGFAMLGLSEVYGVLDDDLVWQGETDLTHKRTIGEALELAVRCAVTSQKNNQWGAWRYSPESNDADTSVSGAVLMGLLAARNAGIKVPDESIDKALEYFAKMTTKQGSVGYSGIGGGGSRNLQAISTLVLSIGHRKDIEQFAGLTKQITNNLEYPGNSYPFYFRYYMAQALFQADFESWKKWNQLNVRQIHDMQGDSGSFRSQHGEAYGTAMSMLALALNYRFLPIYER</sequence>
<keyword evidence="1" id="KW-0732">Signal</keyword>
<reference evidence="2 3" key="1">
    <citation type="submission" date="2019-02" db="EMBL/GenBank/DDBJ databases">
        <title>Deep-cultivation of Planctomycetes and their phenomic and genomic characterization uncovers novel biology.</title>
        <authorList>
            <person name="Wiegand S."/>
            <person name="Jogler M."/>
            <person name="Boedeker C."/>
            <person name="Pinto D."/>
            <person name="Vollmers J."/>
            <person name="Rivas-Marin E."/>
            <person name="Kohn T."/>
            <person name="Peeters S.H."/>
            <person name="Heuer A."/>
            <person name="Rast P."/>
            <person name="Oberbeckmann S."/>
            <person name="Bunk B."/>
            <person name="Jeske O."/>
            <person name="Meyerdierks A."/>
            <person name="Storesund J.E."/>
            <person name="Kallscheuer N."/>
            <person name="Luecker S."/>
            <person name="Lage O.M."/>
            <person name="Pohl T."/>
            <person name="Merkel B.J."/>
            <person name="Hornburger P."/>
            <person name="Mueller R.-W."/>
            <person name="Bruemmer F."/>
            <person name="Labrenz M."/>
            <person name="Spormann A.M."/>
            <person name="Op den Camp H."/>
            <person name="Overmann J."/>
            <person name="Amann R."/>
            <person name="Jetten M.S.M."/>
            <person name="Mascher T."/>
            <person name="Medema M.H."/>
            <person name="Devos D.P."/>
            <person name="Kaster A.-K."/>
            <person name="Ovreas L."/>
            <person name="Rohde M."/>
            <person name="Galperin M.Y."/>
            <person name="Jogler C."/>
        </authorList>
    </citation>
    <scope>NUCLEOTIDE SEQUENCE [LARGE SCALE GENOMIC DNA]</scope>
    <source>
        <strain evidence="2 3">Mal48</strain>
    </source>
</reference>
<evidence type="ECO:0000256" key="1">
    <source>
        <dbReference type="SAM" id="SignalP"/>
    </source>
</evidence>
<feature type="signal peptide" evidence="1">
    <location>
        <begin position="1"/>
        <end position="37"/>
    </location>
</feature>
<accession>A0A517QPH0</accession>
<proteinExistence type="predicted"/>
<name>A0A517QPH0_9PLAN</name>
<organism evidence="2 3">
    <name type="scientific">Thalassoglobus polymorphus</name>
    <dbReference type="NCBI Taxonomy" id="2527994"/>
    <lineage>
        <taxon>Bacteria</taxon>
        <taxon>Pseudomonadati</taxon>
        <taxon>Planctomycetota</taxon>
        <taxon>Planctomycetia</taxon>
        <taxon>Planctomycetales</taxon>
        <taxon>Planctomycetaceae</taxon>
        <taxon>Thalassoglobus</taxon>
    </lineage>
</organism>
<evidence type="ECO:0000313" key="2">
    <source>
        <dbReference type="EMBL" id="QDT33526.1"/>
    </source>
</evidence>
<evidence type="ECO:0000313" key="3">
    <source>
        <dbReference type="Proteomes" id="UP000315724"/>
    </source>
</evidence>
<protein>
    <recommendedName>
        <fullName evidence="4">Prenyltransferase and squalene oxidase repeat protein</fullName>
    </recommendedName>
</protein>
<dbReference type="AlphaFoldDB" id="A0A517QPH0"/>
<keyword evidence="3" id="KW-1185">Reference proteome</keyword>